<organism evidence="3 4">
    <name type="scientific">Thermopolyspora flexuosa</name>
    <dbReference type="NCBI Taxonomy" id="103836"/>
    <lineage>
        <taxon>Bacteria</taxon>
        <taxon>Bacillati</taxon>
        <taxon>Actinomycetota</taxon>
        <taxon>Actinomycetes</taxon>
        <taxon>Streptosporangiales</taxon>
        <taxon>Streptosporangiaceae</taxon>
        <taxon>Thermopolyspora</taxon>
    </lineage>
</organism>
<dbReference type="OrthoDB" id="5150238at2"/>
<protein>
    <submittedName>
        <fullName evidence="3">Uncharacterized protein</fullName>
    </submittedName>
</protein>
<feature type="compositionally biased region" description="Low complexity" evidence="1">
    <location>
        <begin position="11"/>
        <end position="22"/>
    </location>
</feature>
<evidence type="ECO:0000313" key="3">
    <source>
        <dbReference type="EMBL" id="TQM73642.1"/>
    </source>
</evidence>
<dbReference type="Proteomes" id="UP000319213">
    <property type="component" value="Unassembled WGS sequence"/>
</dbReference>
<feature type="transmembrane region" description="Helical" evidence="2">
    <location>
        <begin position="118"/>
        <end position="140"/>
    </location>
</feature>
<keyword evidence="2" id="KW-0472">Membrane</keyword>
<feature type="transmembrane region" description="Helical" evidence="2">
    <location>
        <begin position="307"/>
        <end position="326"/>
    </location>
</feature>
<proteinExistence type="predicted"/>
<keyword evidence="2" id="KW-0812">Transmembrane</keyword>
<gene>
    <name evidence="3" type="ORF">FHX40_0294</name>
</gene>
<keyword evidence="4" id="KW-1185">Reference proteome</keyword>
<feature type="transmembrane region" description="Helical" evidence="2">
    <location>
        <begin position="277"/>
        <end position="295"/>
    </location>
</feature>
<dbReference type="RefSeq" id="WP_142257928.1">
    <property type="nucleotide sequence ID" value="NZ_BMPV01000004.1"/>
</dbReference>
<sequence length="332" mass="34793">MTGTRAGSRLASTAGGTACGTAGPRRDADLRLARLEHRYRRLLLAYPPAYRAAHGEELLGTVLDVAEPGRSMPAPREALALVAGGLRTRLTYAATGPAWADGLHLGATVLAVLNLATLVRYAGSVPLWTGLSALTLLAVLRGRFALALPLVAAGGVKTAGLALGRPWLGATLLPVYPDALWPGAGVWHEAPLHSLGGPIAPVTGYALLFGALLVLALRGGRPRVRSSWWWLAVPAVALTDPAWLEATAATPRTVARLVLELAVFGLAILAGRVTGDLRWAVAGGMYALVTLVHLVENHARFPSHDLSHWAVLALLALVSAAVPVRARRHALL</sequence>
<reference evidence="3 4" key="1">
    <citation type="submission" date="2019-06" db="EMBL/GenBank/DDBJ databases">
        <title>Sequencing the genomes of 1000 actinobacteria strains.</title>
        <authorList>
            <person name="Klenk H.-P."/>
        </authorList>
    </citation>
    <scope>NUCLEOTIDE SEQUENCE [LARGE SCALE GENOMIC DNA]</scope>
    <source>
        <strain evidence="3 4">DSM 43186</strain>
    </source>
</reference>
<comment type="caution">
    <text evidence="3">The sequence shown here is derived from an EMBL/GenBank/DDBJ whole genome shotgun (WGS) entry which is preliminary data.</text>
</comment>
<dbReference type="AlphaFoldDB" id="A0A543ISY0"/>
<evidence type="ECO:0000256" key="1">
    <source>
        <dbReference type="SAM" id="MobiDB-lite"/>
    </source>
</evidence>
<feature type="region of interest" description="Disordered" evidence="1">
    <location>
        <begin position="1"/>
        <end position="22"/>
    </location>
</feature>
<name>A0A543ISY0_9ACTN</name>
<feature type="transmembrane region" description="Helical" evidence="2">
    <location>
        <begin position="199"/>
        <end position="217"/>
    </location>
</feature>
<evidence type="ECO:0000256" key="2">
    <source>
        <dbReference type="SAM" id="Phobius"/>
    </source>
</evidence>
<keyword evidence="2" id="KW-1133">Transmembrane helix</keyword>
<dbReference type="EMBL" id="VFPQ01000001">
    <property type="protein sequence ID" value="TQM73642.1"/>
    <property type="molecule type" value="Genomic_DNA"/>
</dbReference>
<evidence type="ECO:0000313" key="4">
    <source>
        <dbReference type="Proteomes" id="UP000319213"/>
    </source>
</evidence>
<feature type="transmembrane region" description="Helical" evidence="2">
    <location>
        <begin position="147"/>
        <end position="168"/>
    </location>
</feature>
<accession>A0A543ISY0</accession>